<feature type="domain" description="Fibronectin type-III" evidence="10">
    <location>
        <begin position="1612"/>
        <end position="1701"/>
    </location>
</feature>
<feature type="active site" description="Charge relay system" evidence="7">
    <location>
        <position position="803"/>
    </location>
</feature>
<dbReference type="CDD" id="cd00063">
    <property type="entry name" value="FN3"/>
    <property type="match status" value="10"/>
</dbReference>
<protein>
    <submittedName>
        <fullName evidence="11">Fibronectin type III domain-containing protein</fullName>
    </submittedName>
</protein>
<dbReference type="EMBL" id="JBHLUH010000006">
    <property type="protein sequence ID" value="MFC0527094.1"/>
    <property type="molecule type" value="Genomic_DNA"/>
</dbReference>
<dbReference type="Gene3D" id="2.60.40.10">
    <property type="entry name" value="Immunoglobulins"/>
    <property type="match status" value="10"/>
</dbReference>
<dbReference type="PANTHER" id="PTHR43806:SF11">
    <property type="entry name" value="CEREVISIN-RELATED"/>
    <property type="match status" value="1"/>
</dbReference>
<evidence type="ECO:0000256" key="2">
    <source>
        <dbReference type="ARBA" id="ARBA00022670"/>
    </source>
</evidence>
<dbReference type="InterPro" id="IPR023827">
    <property type="entry name" value="Peptidase_S8_Asp-AS"/>
</dbReference>
<dbReference type="SUPFAM" id="SSF49265">
    <property type="entry name" value="Fibronectin type III"/>
    <property type="match status" value="5"/>
</dbReference>
<dbReference type="PANTHER" id="PTHR43806">
    <property type="entry name" value="PEPTIDASE S8"/>
    <property type="match status" value="1"/>
</dbReference>
<dbReference type="PROSITE" id="PS00136">
    <property type="entry name" value="SUBTILASE_ASP"/>
    <property type="match status" value="1"/>
</dbReference>
<dbReference type="RefSeq" id="WP_377246320.1">
    <property type="nucleotide sequence ID" value="NZ_JBHLUH010000006.1"/>
</dbReference>
<dbReference type="InterPro" id="IPR000209">
    <property type="entry name" value="Peptidase_S8/S53_dom"/>
</dbReference>
<feature type="domain" description="Fibronectin type-III" evidence="10">
    <location>
        <begin position="861"/>
        <end position="954"/>
    </location>
</feature>
<dbReference type="PRINTS" id="PR00723">
    <property type="entry name" value="SUBTILISIN"/>
</dbReference>
<evidence type="ECO:0000256" key="4">
    <source>
        <dbReference type="ARBA" id="ARBA00022825"/>
    </source>
</evidence>
<dbReference type="PROSITE" id="PS51892">
    <property type="entry name" value="SUBTILASE"/>
    <property type="match status" value="1"/>
</dbReference>
<feature type="domain" description="Fibronectin type-III" evidence="10">
    <location>
        <begin position="1048"/>
        <end position="1142"/>
    </location>
</feature>
<evidence type="ECO:0000256" key="8">
    <source>
        <dbReference type="RuleBase" id="RU003355"/>
    </source>
</evidence>
<organism evidence="11 12">
    <name type="scientific">Phytohabitans kaempferiae</name>
    <dbReference type="NCBI Taxonomy" id="1620943"/>
    <lineage>
        <taxon>Bacteria</taxon>
        <taxon>Bacillati</taxon>
        <taxon>Actinomycetota</taxon>
        <taxon>Actinomycetes</taxon>
        <taxon>Micromonosporales</taxon>
        <taxon>Micromonosporaceae</taxon>
    </lineage>
</organism>
<evidence type="ECO:0000256" key="9">
    <source>
        <dbReference type="SAM" id="Phobius"/>
    </source>
</evidence>
<sequence>MTTWGLTGIRRFIAGSCTFLIVVALTVIITGSGARAAASVPAGGMTAAQVNSMFAAYGDAGGHWTGGDSTVSVLLPDGRMAWLFSDTFLGSVNADGSRPADTPMVHNTLVVQEGVQLTTTLMGGSAAFPEPLVKPSSQDELAWVADAVVESGELRVLYNRFRQFGQGSLDMELMGTSLATFSLPGLTQTSLVDLPVGKSVQWGSAVLVDGSYTYIYGTSEGLGGMKFGHVARASVGGLGGAWQYWTGSGWSATESAAARLLSGVGNSFAVQKVGSQYVVVTQDTNTIFDPQFVAYTAASPTGPFSGPIQLLTAPEQQAGTEKIVYTARLHPDLARPGKLLMSYDVNSLNNPDNFADARLYRPRFVELDWPRPQPDPSTLPVAPTGVTVTADTAGVVHLRWTVISGATGYYVYRRDVTNGQTHFSRQRQRLGSAAADVGGLVTGHRYEFKVTAANAVGEGPFSATVAVTARVERDASVILLANTPSAVSGYYIVRFKDNAAVRSRGVEAFARELLAQSGGTLDRLFPLTLNGFSAALTQAQAIDLAGHPDVLDVQQDQVTSVEGGGVQGPAPEPSWGLDRIDQRDPLLDKLYHYPNDASNVHAYVLDSGIKLDHNDFVGRISSGRNTVDQNMNSDDCNGHGTHVAGTLGGSRWGVAKFVRLHAVKVLDCQNQGTQRMAVEGIEWVLANLQKPAVINMSLAWPASLPRNQSTQVDNAVKKAVAAGITVVAAAGNNNIDACGATPARAPEAITVAAMTKDGKRWTNTNPLIASNFGACVDLFAPGADIESAYIGGPNETRTLTGTSMATPHVAGAAAMLLQAHPEYSPADVAEVLLKPATPGAVQDVMGSPNLLLYIEQPPAQGPTNLTATSNPDSTIRLRWDGVSQPNVHYVVSQRDVTDGDPDFTPWTERQTGTSAVAHGLQEGHTYEFRVAAANSMGTGPQSNVASATARTQPPDAPTGLAAAANTDGTIALTWQPPAVNVWYWVYQRDVTAGETDFTKLPYPVVDCCALTAAYLTHGHEYEFKVAATNVGGEGPASDPARATSRYPMPQPPTGLTATAGDGKADLTWVASPTPNVWYWVYQRNVTEAETEFTKLPYPVAECCTMTAAYLDNNSEYEFAVSAIGQGGESTRTNLVRVTPRKPLPGKVTGLTATPKSDGTIVLNWSEPANGPHWYDVYQRDVTAGQTSFTKIGLPVTACCTFTVSLLTHAHRYEYKVGATNGQAGPLSDPVQAVSNYAPPAAPRNLTGRAAGDGSVDLDWDPPSAGNFYYWGYYRDVTAGQTAFTKLGLPTEKTNVSIGPLVNNHVYEFKVAASNQGGEGPASDTIRVTSLGGLPQPPSGLTAQAGDGKVTLRWTASPSPSVWYAIEHRPSGGAWQRIPLPLTTCCSYTMSFLDNGTTYEFRLRATNASGDSAASNVATARPMPPLPQPPSGLTAQAGDGKVTLRWTASPTANVYYWVEYRANGGAWRRISIPVTTCCTYTASLLTNGVTYDFRLRATNITGDSAPTNVATARPMPPAPQPPSGLTAQAGDGKVTLRWTASPTANVYYWVEYRANGGAWRRISIPVTTCCTYTASLLTNGVTYDFRLRATNITGDSAPTNVATARPLPPVPAAPSNLWARAQFNAVDLSWTRSPSPNVMYFIYFRNVTRNGAWVKATWPTPETSITMNLLNFNTTYDFRVTAANAFSESAASNTVRTTTLRGGCVAVGQTPTYHAYSGYSEVHATNSTRCTGTVYAVNVTANMLRKYSIAPWGVWETHTENWGPVIVAKTGYSTARISDSPTPVCAYYMTQAITTWRFANGDTGRSVSYSRQVLDACV</sequence>
<keyword evidence="12" id="KW-1185">Reference proteome</keyword>
<keyword evidence="6" id="KW-0119">Carbohydrate metabolism</keyword>
<gene>
    <name evidence="11" type="ORF">ACFFIA_05415</name>
</gene>
<feature type="active site" description="Charge relay system" evidence="7">
    <location>
        <position position="606"/>
    </location>
</feature>
<dbReference type="InterPro" id="IPR013783">
    <property type="entry name" value="Ig-like_fold"/>
</dbReference>
<dbReference type="InterPro" id="IPR037045">
    <property type="entry name" value="S8pro/Inhibitor_I9_sf"/>
</dbReference>
<dbReference type="Proteomes" id="UP001589867">
    <property type="component" value="Unassembled WGS sequence"/>
</dbReference>
<comment type="caution">
    <text evidence="11">The sequence shown here is derived from an EMBL/GenBank/DDBJ whole genome shotgun (WGS) entry which is preliminary data.</text>
</comment>
<dbReference type="InterPro" id="IPR036852">
    <property type="entry name" value="Peptidase_S8/S53_dom_sf"/>
</dbReference>
<dbReference type="InterPro" id="IPR022398">
    <property type="entry name" value="Peptidase_S8_His-AS"/>
</dbReference>
<keyword evidence="5" id="KW-0326">Glycosidase</keyword>
<dbReference type="PROSITE" id="PS50853">
    <property type="entry name" value="FN3"/>
    <property type="match status" value="10"/>
</dbReference>
<keyword evidence="2 7" id="KW-0645">Protease</keyword>
<dbReference type="InterPro" id="IPR003961">
    <property type="entry name" value="FN3_dom"/>
</dbReference>
<evidence type="ECO:0000256" key="3">
    <source>
        <dbReference type="ARBA" id="ARBA00022801"/>
    </source>
</evidence>
<feature type="active site" description="Charge relay system" evidence="7">
    <location>
        <position position="639"/>
    </location>
</feature>
<evidence type="ECO:0000256" key="6">
    <source>
        <dbReference type="ARBA" id="ARBA00023326"/>
    </source>
</evidence>
<evidence type="ECO:0000313" key="12">
    <source>
        <dbReference type="Proteomes" id="UP001589867"/>
    </source>
</evidence>
<dbReference type="InterPro" id="IPR050131">
    <property type="entry name" value="Peptidase_S8_subtilisin-like"/>
</dbReference>
<dbReference type="Gene3D" id="3.40.50.200">
    <property type="entry name" value="Peptidase S8/S53 domain"/>
    <property type="match status" value="1"/>
</dbReference>
<feature type="domain" description="Fibronectin type-III" evidence="10">
    <location>
        <begin position="956"/>
        <end position="1047"/>
    </location>
</feature>
<dbReference type="Gene3D" id="3.30.70.80">
    <property type="entry name" value="Peptidase S8 propeptide/proteinase inhibitor I9"/>
    <property type="match status" value="1"/>
</dbReference>
<dbReference type="PROSITE" id="PS00138">
    <property type="entry name" value="SUBTILASE_SER"/>
    <property type="match status" value="1"/>
</dbReference>
<feature type="domain" description="Fibronectin type-III" evidence="10">
    <location>
        <begin position="1425"/>
        <end position="1516"/>
    </location>
</feature>
<dbReference type="InterPro" id="IPR010259">
    <property type="entry name" value="S8pro/Inhibitor_I9"/>
</dbReference>
<feature type="domain" description="Fibronectin type-III" evidence="10">
    <location>
        <begin position="1517"/>
        <end position="1608"/>
    </location>
</feature>
<dbReference type="InterPro" id="IPR023828">
    <property type="entry name" value="Peptidase_S8_Ser-AS"/>
</dbReference>
<evidence type="ECO:0000259" key="10">
    <source>
        <dbReference type="PROSITE" id="PS50853"/>
    </source>
</evidence>
<name>A0ABV6LXF4_9ACTN</name>
<feature type="domain" description="Fibronectin type-III" evidence="10">
    <location>
        <begin position="1241"/>
        <end position="1332"/>
    </location>
</feature>
<keyword evidence="4 7" id="KW-0720">Serine protease</keyword>
<dbReference type="Pfam" id="PF05922">
    <property type="entry name" value="Inhibitor_I9"/>
    <property type="match status" value="1"/>
</dbReference>
<evidence type="ECO:0000256" key="7">
    <source>
        <dbReference type="PROSITE-ProRule" id="PRU01240"/>
    </source>
</evidence>
<dbReference type="SMART" id="SM00060">
    <property type="entry name" value="FN3"/>
    <property type="match status" value="10"/>
</dbReference>
<evidence type="ECO:0000256" key="5">
    <source>
        <dbReference type="ARBA" id="ARBA00023295"/>
    </source>
</evidence>
<accession>A0ABV6LXF4</accession>
<keyword evidence="9" id="KW-1133">Transmembrane helix</keyword>
<proteinExistence type="inferred from homology"/>
<evidence type="ECO:0000256" key="1">
    <source>
        <dbReference type="ARBA" id="ARBA00011073"/>
    </source>
</evidence>
<keyword evidence="6" id="KW-0624">Polysaccharide degradation</keyword>
<dbReference type="InterPro" id="IPR034193">
    <property type="entry name" value="PCSK9_ProteinaseK-like"/>
</dbReference>
<dbReference type="Pfam" id="PF00041">
    <property type="entry name" value="fn3"/>
    <property type="match status" value="6"/>
</dbReference>
<comment type="similarity">
    <text evidence="1 7 8">Belongs to the peptidase S8 family.</text>
</comment>
<dbReference type="InterPro" id="IPR036116">
    <property type="entry name" value="FN3_sf"/>
</dbReference>
<keyword evidence="9" id="KW-0812">Transmembrane</keyword>
<keyword evidence="3 7" id="KW-0378">Hydrolase</keyword>
<feature type="transmembrane region" description="Helical" evidence="9">
    <location>
        <begin position="12"/>
        <end position="31"/>
    </location>
</feature>
<dbReference type="SUPFAM" id="SSF52743">
    <property type="entry name" value="Subtilisin-like"/>
    <property type="match status" value="1"/>
</dbReference>
<dbReference type="CDD" id="cd04077">
    <property type="entry name" value="Peptidases_S8_PCSK9_ProteinaseK_like"/>
    <property type="match status" value="1"/>
</dbReference>
<dbReference type="SUPFAM" id="SSF54897">
    <property type="entry name" value="Protease propeptides/inhibitors"/>
    <property type="match status" value="1"/>
</dbReference>
<reference evidence="11 12" key="1">
    <citation type="submission" date="2024-09" db="EMBL/GenBank/DDBJ databases">
        <authorList>
            <person name="Sun Q."/>
            <person name="Mori K."/>
        </authorList>
    </citation>
    <scope>NUCLEOTIDE SEQUENCE [LARGE SCALE GENOMIC DNA]</scope>
    <source>
        <strain evidence="11 12">TBRC 3947</strain>
    </source>
</reference>
<dbReference type="Pfam" id="PF00082">
    <property type="entry name" value="Peptidase_S8"/>
    <property type="match status" value="1"/>
</dbReference>
<evidence type="ECO:0000313" key="11">
    <source>
        <dbReference type="EMBL" id="MFC0527094.1"/>
    </source>
</evidence>
<feature type="domain" description="Fibronectin type-III" evidence="10">
    <location>
        <begin position="1333"/>
        <end position="1424"/>
    </location>
</feature>
<keyword evidence="9" id="KW-0472">Membrane</keyword>
<feature type="domain" description="Fibronectin type-III" evidence="10">
    <location>
        <begin position="1146"/>
        <end position="1240"/>
    </location>
</feature>
<dbReference type="PROSITE" id="PS00137">
    <property type="entry name" value="SUBTILASE_HIS"/>
    <property type="match status" value="1"/>
</dbReference>
<feature type="domain" description="Fibronectin type-III" evidence="10">
    <location>
        <begin position="382"/>
        <end position="474"/>
    </location>
</feature>
<dbReference type="InterPro" id="IPR015500">
    <property type="entry name" value="Peptidase_S8_subtilisin-rel"/>
</dbReference>